<dbReference type="AlphaFoldDB" id="A0A4S8YSR1"/>
<dbReference type="GO" id="GO:0004341">
    <property type="term" value="F:gluconolactonase activity"/>
    <property type="evidence" value="ECO:0007669"/>
    <property type="project" value="TreeGrafter"/>
</dbReference>
<dbReference type="EMBL" id="QZAN01000188">
    <property type="protein sequence ID" value="THW55486.1"/>
    <property type="molecule type" value="Genomic_DNA"/>
</dbReference>
<keyword evidence="3" id="KW-0479">Metal-binding</keyword>
<protein>
    <recommendedName>
        <fullName evidence="4">SMP-30/Gluconolactonase/LRE-like region domain-containing protein</fullName>
    </recommendedName>
</protein>
<evidence type="ECO:0000259" key="4">
    <source>
        <dbReference type="Pfam" id="PF08450"/>
    </source>
</evidence>
<sequence length="431" mass="47073">MASKACIQASTAVQKRRLKRQVVGASSRFQCDRGFLILPDSGVERDCSVGRIPAPPPPSGLPMWGRSKHDANNAIIVRSSVTLHGGDEVEKCRCVVFLGFVSSKFFTTSETAKTESKMSQIKQYKVTEPWLKTSCGLGEAPFWDKKSNTLRFLDIIKKQLHVVNLNEGPSSHKTIDLPFSIGCTANIEGNDDEFIFGGKDGYGIANKKTGEPRYIKKFWSDEEVQSGRAHRSRSNDGSVDSHGRFYVGTMNDPTIVGEPGPEGVLFRLDPDLSLHRIKEPVTIPNGMSWTLDNKTMYITDSPTGKIEAYDYNVDTGKIELTAGRPFFECPIEGGVPDGHCQDAQGHFWVALFGTSKVVRVSPAGDIVAEITLPTRCVTCPGICGEDLYITSAAEEDPDKYPESAKLQGATFKVPIGVTAAPINEFKTSAKA</sequence>
<dbReference type="GO" id="GO:0005509">
    <property type="term" value="F:calcium ion binding"/>
    <property type="evidence" value="ECO:0007669"/>
    <property type="project" value="TreeGrafter"/>
</dbReference>
<dbReference type="Proteomes" id="UP000310421">
    <property type="component" value="Unassembled WGS sequence"/>
</dbReference>
<comment type="similarity">
    <text evidence="1">Belongs to the SMP-30/CGR1 family.</text>
</comment>
<feature type="binding site" evidence="3">
    <location>
        <position position="337"/>
    </location>
    <ligand>
        <name>a divalent metal cation</name>
        <dbReference type="ChEBI" id="CHEBI:60240"/>
    </ligand>
</feature>
<dbReference type="Pfam" id="PF08450">
    <property type="entry name" value="SGL"/>
    <property type="match status" value="1"/>
</dbReference>
<accession>A0A4S8YSR1</accession>
<feature type="binding site" evidence="3">
    <location>
        <position position="139"/>
    </location>
    <ligand>
        <name>a divalent metal cation</name>
        <dbReference type="ChEBI" id="CHEBI:60240"/>
    </ligand>
</feature>
<evidence type="ECO:0000256" key="1">
    <source>
        <dbReference type="ARBA" id="ARBA00008853"/>
    </source>
</evidence>
<dbReference type="Gene3D" id="2.120.10.30">
    <property type="entry name" value="TolB, C-terminal domain"/>
    <property type="match status" value="1"/>
</dbReference>
<dbReference type="InterPro" id="IPR005511">
    <property type="entry name" value="SMP-30"/>
</dbReference>
<evidence type="ECO:0000313" key="5">
    <source>
        <dbReference type="EMBL" id="THW55486.1"/>
    </source>
</evidence>
<feature type="domain" description="SMP-30/Gluconolactonase/LRE-like region" evidence="4">
    <location>
        <begin position="137"/>
        <end position="392"/>
    </location>
</feature>
<dbReference type="PANTHER" id="PTHR10907">
    <property type="entry name" value="REGUCALCIN"/>
    <property type="match status" value="1"/>
</dbReference>
<dbReference type="InterPro" id="IPR013658">
    <property type="entry name" value="SGL"/>
</dbReference>
<dbReference type="SUPFAM" id="SSF63829">
    <property type="entry name" value="Calcium-dependent phosphotriesterase"/>
    <property type="match status" value="1"/>
</dbReference>
<comment type="caution">
    <text evidence="5">The sequence shown here is derived from an EMBL/GenBank/DDBJ whole genome shotgun (WGS) entry which is preliminary data.</text>
</comment>
<feature type="binding site" evidence="3">
    <location>
        <position position="235"/>
    </location>
    <ligand>
        <name>substrate</name>
    </ligand>
</feature>
<feature type="binding site" evidence="3">
    <location>
        <position position="233"/>
    </location>
    <ligand>
        <name>substrate</name>
    </ligand>
</feature>
<gene>
    <name evidence="5" type="ORF">D6D20_09441</name>
</gene>
<proteinExistence type="inferred from homology"/>
<evidence type="ECO:0000256" key="2">
    <source>
        <dbReference type="PIRSR" id="PIRSR605511-1"/>
    </source>
</evidence>
<dbReference type="PANTHER" id="PTHR10907:SF47">
    <property type="entry name" value="REGUCALCIN"/>
    <property type="match status" value="1"/>
</dbReference>
<organism evidence="5 6">
    <name type="scientific">Aureobasidium pullulans</name>
    <name type="common">Black yeast</name>
    <name type="synonym">Pullularia pullulans</name>
    <dbReference type="NCBI Taxonomy" id="5580"/>
    <lineage>
        <taxon>Eukaryota</taxon>
        <taxon>Fungi</taxon>
        <taxon>Dikarya</taxon>
        <taxon>Ascomycota</taxon>
        <taxon>Pezizomycotina</taxon>
        <taxon>Dothideomycetes</taxon>
        <taxon>Dothideomycetidae</taxon>
        <taxon>Dothideales</taxon>
        <taxon>Saccotheciaceae</taxon>
        <taxon>Aureobasidium</taxon>
    </lineage>
</organism>
<evidence type="ECO:0000256" key="3">
    <source>
        <dbReference type="PIRSR" id="PIRSR605511-2"/>
    </source>
</evidence>
<reference evidence="5 6" key="1">
    <citation type="submission" date="2018-10" db="EMBL/GenBank/DDBJ databases">
        <title>Fifty Aureobasidium pullulans genomes reveal a recombining polyextremotolerant generalist.</title>
        <authorList>
            <person name="Gostincar C."/>
            <person name="Turk M."/>
            <person name="Zajc J."/>
            <person name="Gunde-Cimerman N."/>
        </authorList>
    </citation>
    <scope>NUCLEOTIDE SEQUENCE [LARGE SCALE GENOMIC DNA]</scope>
    <source>
        <strain evidence="5 6">EXF-10751</strain>
    </source>
</reference>
<dbReference type="InterPro" id="IPR011042">
    <property type="entry name" value="6-blade_b-propeller_TolB-like"/>
</dbReference>
<name>A0A4S8YSR1_AURPU</name>
<comment type="cofactor">
    <cofactor evidence="3">
        <name>Zn(2+)</name>
        <dbReference type="ChEBI" id="CHEBI:29105"/>
    </cofactor>
    <text evidence="3">Binds 1 divalent metal cation per subunit.</text>
</comment>
<dbReference type="PRINTS" id="PR01790">
    <property type="entry name" value="SMP30FAMILY"/>
</dbReference>
<keyword evidence="3" id="KW-0862">Zinc</keyword>
<feature type="active site" description="Proton donor/acceptor" evidence="2">
    <location>
        <position position="337"/>
    </location>
</feature>
<evidence type="ECO:0000313" key="6">
    <source>
        <dbReference type="Proteomes" id="UP000310421"/>
    </source>
</evidence>
<feature type="binding site" evidence="3">
    <location>
        <position position="285"/>
    </location>
    <ligand>
        <name>a divalent metal cation</name>
        <dbReference type="ChEBI" id="CHEBI:60240"/>
    </ligand>
</feature>